<dbReference type="PANTHER" id="PTHR45930:SF4">
    <property type="entry name" value="ADHESION G PROTEIN-COUPLED RECEPTOR A3"/>
    <property type="match status" value="1"/>
</dbReference>
<dbReference type="EMBL" id="BGPR01067675">
    <property type="protein sequence ID" value="GBO41834.1"/>
    <property type="molecule type" value="Genomic_DNA"/>
</dbReference>
<dbReference type="InterPro" id="IPR051963">
    <property type="entry name" value="Adhesion_GPCR_A"/>
</dbReference>
<reference evidence="6 8" key="1">
    <citation type="journal article" date="2019" name="Sci. Rep.">
        <title>Orb-weaving spider Araneus ventricosus genome elucidates the spidroin gene catalogue.</title>
        <authorList>
            <person name="Kono N."/>
            <person name="Nakamura H."/>
            <person name="Ohtoshi R."/>
            <person name="Moran D.A.P."/>
            <person name="Shinohara A."/>
            <person name="Yoshida Y."/>
            <person name="Fujiwara M."/>
            <person name="Mori M."/>
            <person name="Tomita M."/>
            <person name="Arakawa K."/>
        </authorList>
    </citation>
    <scope>NUCLEOTIDE SEQUENCE [LARGE SCALE GENOMIC DNA]</scope>
</reference>
<dbReference type="SUPFAM" id="SSF52058">
    <property type="entry name" value="L domain-like"/>
    <property type="match status" value="1"/>
</dbReference>
<gene>
    <name evidence="6" type="primary">Slit2_1</name>
    <name evidence="7" type="synonym">Slit2_0</name>
    <name evidence="7" type="ORF">AVEN_133010_1</name>
    <name evidence="6" type="ORF">AVEN_85088_1</name>
</gene>
<dbReference type="InterPro" id="IPR032675">
    <property type="entry name" value="LRR_dom_sf"/>
</dbReference>
<keyword evidence="4" id="KW-0675">Receptor</keyword>
<feature type="non-terminal residue" evidence="6">
    <location>
        <position position="1"/>
    </location>
</feature>
<protein>
    <submittedName>
        <fullName evidence="6">Slit 2 protein</fullName>
    </submittedName>
</protein>
<dbReference type="EMBL" id="BGPR01067674">
    <property type="protein sequence ID" value="GBO41833.1"/>
    <property type="molecule type" value="Genomic_DNA"/>
</dbReference>
<evidence type="ECO:0000256" key="1">
    <source>
        <dbReference type="ARBA" id="ARBA00007343"/>
    </source>
</evidence>
<dbReference type="InterPro" id="IPR000483">
    <property type="entry name" value="Cys-rich_flank_reg_C"/>
</dbReference>
<dbReference type="PANTHER" id="PTHR45930">
    <property type="entry name" value="G-PROTEIN COUPLED RECEPTOR 124-LIKE PROTEIN"/>
    <property type="match status" value="1"/>
</dbReference>
<dbReference type="AlphaFoldDB" id="A0A4Y2WWS5"/>
<proteinExistence type="inferred from homology"/>
<accession>A0A4Y2WWS5</accession>
<dbReference type="Gene3D" id="3.80.10.10">
    <property type="entry name" value="Ribonuclease Inhibitor"/>
    <property type="match status" value="1"/>
</dbReference>
<keyword evidence="8" id="KW-1185">Reference proteome</keyword>
<keyword evidence="2" id="KW-0433">Leucine-rich repeat</keyword>
<evidence type="ECO:0000313" key="6">
    <source>
        <dbReference type="EMBL" id="GBO41833.1"/>
    </source>
</evidence>
<feature type="domain" description="LRRCT" evidence="5">
    <location>
        <begin position="29"/>
        <end position="78"/>
    </location>
</feature>
<dbReference type="OrthoDB" id="8788217at2759"/>
<sequence length="126" mass="14382">SLYDNRITHIMNGAFDKMPALNTLNLLANPLQCSCRLRWLSEWLKQSNIVTGNPRCQAPLSLKDIPIQDVDKKDFRCDGLYTLFVTADAFFQLYAQKLKSDLLKIPCVYCNTFSVVCELDAKSEKD</sequence>
<dbReference type="Proteomes" id="UP000499080">
    <property type="component" value="Unassembled WGS sequence"/>
</dbReference>
<evidence type="ECO:0000259" key="5">
    <source>
        <dbReference type="SMART" id="SM00082"/>
    </source>
</evidence>
<dbReference type="Pfam" id="PF01463">
    <property type="entry name" value="LRRCT"/>
    <property type="match status" value="1"/>
</dbReference>
<dbReference type="GO" id="GO:0007166">
    <property type="term" value="P:cell surface receptor signaling pathway"/>
    <property type="evidence" value="ECO:0007669"/>
    <property type="project" value="TreeGrafter"/>
</dbReference>
<evidence type="ECO:0000313" key="7">
    <source>
        <dbReference type="EMBL" id="GBO41834.1"/>
    </source>
</evidence>
<evidence type="ECO:0000256" key="3">
    <source>
        <dbReference type="ARBA" id="ARBA00022729"/>
    </source>
</evidence>
<dbReference type="SMART" id="SM00082">
    <property type="entry name" value="LRRCT"/>
    <property type="match status" value="1"/>
</dbReference>
<comment type="caution">
    <text evidence="6">The sequence shown here is derived from an EMBL/GenBank/DDBJ whole genome shotgun (WGS) entry which is preliminary data.</text>
</comment>
<keyword evidence="3" id="KW-0732">Signal</keyword>
<organism evidence="6 8">
    <name type="scientific">Araneus ventricosus</name>
    <name type="common">Orbweaver spider</name>
    <name type="synonym">Epeira ventricosa</name>
    <dbReference type="NCBI Taxonomy" id="182803"/>
    <lineage>
        <taxon>Eukaryota</taxon>
        <taxon>Metazoa</taxon>
        <taxon>Ecdysozoa</taxon>
        <taxon>Arthropoda</taxon>
        <taxon>Chelicerata</taxon>
        <taxon>Arachnida</taxon>
        <taxon>Araneae</taxon>
        <taxon>Araneomorphae</taxon>
        <taxon>Entelegynae</taxon>
        <taxon>Araneoidea</taxon>
        <taxon>Araneidae</taxon>
        <taxon>Araneus</taxon>
    </lineage>
</organism>
<comment type="similarity">
    <text evidence="1">Belongs to the G-protein coupled receptor 2 family. Adhesion G-protein coupled receptor (ADGR) subfamily.</text>
</comment>
<evidence type="ECO:0000256" key="2">
    <source>
        <dbReference type="ARBA" id="ARBA00022614"/>
    </source>
</evidence>
<evidence type="ECO:0000313" key="8">
    <source>
        <dbReference type="Proteomes" id="UP000499080"/>
    </source>
</evidence>
<name>A0A4Y2WWS5_ARAVE</name>
<dbReference type="GO" id="GO:0005886">
    <property type="term" value="C:plasma membrane"/>
    <property type="evidence" value="ECO:0007669"/>
    <property type="project" value="TreeGrafter"/>
</dbReference>
<evidence type="ECO:0000256" key="4">
    <source>
        <dbReference type="ARBA" id="ARBA00023170"/>
    </source>
</evidence>